<feature type="compositionally biased region" description="Pro residues" evidence="1">
    <location>
        <begin position="391"/>
        <end position="403"/>
    </location>
</feature>
<dbReference type="EMBL" id="BABT02000106">
    <property type="protein sequence ID" value="GAA96729.1"/>
    <property type="molecule type" value="Genomic_DNA"/>
</dbReference>
<feature type="compositionally biased region" description="Basic residues" evidence="1">
    <location>
        <begin position="277"/>
        <end position="287"/>
    </location>
</feature>
<evidence type="ECO:0000313" key="3">
    <source>
        <dbReference type="Proteomes" id="UP000009131"/>
    </source>
</evidence>
<evidence type="ECO:0000313" key="2">
    <source>
        <dbReference type="EMBL" id="GAA96729.1"/>
    </source>
</evidence>
<dbReference type="InParanoid" id="G7E1L9"/>
<keyword evidence="3" id="KW-1185">Reference proteome</keyword>
<feature type="region of interest" description="Disordered" evidence="1">
    <location>
        <begin position="380"/>
        <end position="414"/>
    </location>
</feature>
<feature type="compositionally biased region" description="Polar residues" evidence="1">
    <location>
        <begin position="87"/>
        <end position="97"/>
    </location>
</feature>
<dbReference type="RefSeq" id="XP_014565245.1">
    <property type="nucleotide sequence ID" value="XM_014709759.1"/>
</dbReference>
<proteinExistence type="predicted"/>
<organism evidence="2 3">
    <name type="scientific">Mixia osmundae (strain CBS 9802 / IAM 14324 / JCM 22182 / KY 12970)</name>
    <dbReference type="NCBI Taxonomy" id="764103"/>
    <lineage>
        <taxon>Eukaryota</taxon>
        <taxon>Fungi</taxon>
        <taxon>Dikarya</taxon>
        <taxon>Basidiomycota</taxon>
        <taxon>Pucciniomycotina</taxon>
        <taxon>Mixiomycetes</taxon>
        <taxon>Mixiales</taxon>
        <taxon>Mixiaceae</taxon>
        <taxon>Mixia</taxon>
    </lineage>
</organism>
<dbReference type="HOGENOM" id="CLU_634735_0_0_1"/>
<feature type="region of interest" description="Disordered" evidence="1">
    <location>
        <begin position="72"/>
        <end position="100"/>
    </location>
</feature>
<reference evidence="2 3" key="2">
    <citation type="journal article" date="2012" name="Open Biol.">
        <title>Characteristics of nucleosomes and linker DNA regions on the genome of the basidiomycete Mixia osmundae revealed by mono- and dinucleosome mapping.</title>
        <authorList>
            <person name="Nishida H."/>
            <person name="Kondo S."/>
            <person name="Matsumoto T."/>
            <person name="Suzuki Y."/>
            <person name="Yoshikawa H."/>
            <person name="Taylor T.D."/>
            <person name="Sugiyama J."/>
        </authorList>
    </citation>
    <scope>NUCLEOTIDE SEQUENCE [LARGE SCALE GENOMIC DNA]</scope>
    <source>
        <strain evidence="3">CBS 9802 / IAM 14324 / JCM 22182 / KY 12970</strain>
    </source>
</reference>
<feature type="region of interest" description="Disordered" evidence="1">
    <location>
        <begin position="273"/>
        <end position="303"/>
    </location>
</feature>
<name>G7E1L9_MIXOS</name>
<reference evidence="2 3" key="1">
    <citation type="journal article" date="2011" name="J. Gen. Appl. Microbiol.">
        <title>Draft genome sequencing of the enigmatic basidiomycete Mixia osmundae.</title>
        <authorList>
            <person name="Nishida H."/>
            <person name="Nagatsuka Y."/>
            <person name="Sugiyama J."/>
        </authorList>
    </citation>
    <scope>NUCLEOTIDE SEQUENCE [LARGE SCALE GENOMIC DNA]</scope>
    <source>
        <strain evidence="3">CBS 9802 / IAM 14324 / JCM 22182 / KY 12970</strain>
    </source>
</reference>
<feature type="compositionally biased region" description="Basic and acidic residues" evidence="1">
    <location>
        <begin position="288"/>
        <end position="303"/>
    </location>
</feature>
<sequence length="432" mass="48243">MPSVVSAPPQGHYEIVYSTLAELSIADTRHFPEALVAVSEGYCEPAAAHQHDDPTLSVQAMTYETYPGMVAASHECPPQSRKPLPISRSSRSATTAPQLKVPTEGTFSSFSDDLRQRFSLVVVDGETAITTDKHRLSATLGLPIEHDAPLQLVDSIDSAKDAQERRTLSISRNHSKRHLQRTRTQKAQNRVSIVYKPQRGSAFDDARLRPISRRIEDIARSLRRVTWLERQTQLSPTLREDDDSFVLVPPAPVELVKIRPATQLRQRRVSQTNLTRIRSHGSRPHKLTKPDPSKLRRAADKPSHIPHKLSIDRAGCFGMKPDSPKSRTAAADRSDACAWPITTNTAMSTSVDPPDGAATFVCVEGNRSELARASAYLMLTGRPPPKRHLPPPKPRWSSPPPMQAAPRRLFRRGRPRFDQVDTLLDRARARWQ</sequence>
<comment type="caution">
    <text evidence="2">The sequence shown here is derived from an EMBL/GenBank/DDBJ whole genome shotgun (WGS) entry which is preliminary data.</text>
</comment>
<evidence type="ECO:0000256" key="1">
    <source>
        <dbReference type="SAM" id="MobiDB-lite"/>
    </source>
</evidence>
<accession>G7E1L9</accession>
<dbReference type="Proteomes" id="UP000009131">
    <property type="component" value="Unassembled WGS sequence"/>
</dbReference>
<dbReference type="AlphaFoldDB" id="G7E1L9"/>
<gene>
    <name evidence="2" type="primary">Mo03400</name>
    <name evidence="2" type="ORF">E5Q_03400</name>
</gene>
<protein>
    <submittedName>
        <fullName evidence="2">Uncharacterized protein</fullName>
    </submittedName>
</protein>